<sequence length="182" mass="20708">MNEFDLIMKLGDIPVRIIEFLRSAEFLRLIAVLKSVSAVVSALLFLGIVTVIVKTGMIASKVESLAHVFRQSSFPKTKIIKNWALVTRRLQSYDEASFKLALIEADKIFDDLLKRIGYAGETMAERLKRINTAQISNIDSIWQAHKLRNQLVHNPDFHLTHGQVREAVEAYESAMKELEILE</sequence>
<protein>
    <submittedName>
        <fullName evidence="2">Uncharacterized protein</fullName>
    </submittedName>
</protein>
<keyword evidence="1" id="KW-0472">Membrane</keyword>
<dbReference type="AlphaFoldDB" id="A0A0G1Q2A3"/>
<reference evidence="2 3" key="1">
    <citation type="journal article" date="2015" name="Nature">
        <title>rRNA introns, odd ribosomes, and small enigmatic genomes across a large radiation of phyla.</title>
        <authorList>
            <person name="Brown C.T."/>
            <person name="Hug L.A."/>
            <person name="Thomas B.C."/>
            <person name="Sharon I."/>
            <person name="Castelle C.J."/>
            <person name="Singh A."/>
            <person name="Wilkins M.J."/>
            <person name="Williams K.H."/>
            <person name="Banfield J.F."/>
        </authorList>
    </citation>
    <scope>NUCLEOTIDE SEQUENCE [LARGE SCALE GENOMIC DNA]</scope>
</reference>
<evidence type="ECO:0000313" key="3">
    <source>
        <dbReference type="Proteomes" id="UP000034202"/>
    </source>
</evidence>
<accession>A0A0G1Q2A3</accession>
<evidence type="ECO:0000256" key="1">
    <source>
        <dbReference type="SAM" id="Phobius"/>
    </source>
</evidence>
<gene>
    <name evidence="2" type="ORF">UX55_C0052G0004</name>
</gene>
<comment type="caution">
    <text evidence="2">The sequence shown here is derived from an EMBL/GenBank/DDBJ whole genome shotgun (WGS) entry which is preliminary data.</text>
</comment>
<name>A0A0G1Q2A3_9BACT</name>
<proteinExistence type="predicted"/>
<dbReference type="Proteomes" id="UP000034202">
    <property type="component" value="Unassembled WGS sequence"/>
</dbReference>
<dbReference type="EMBL" id="LCMQ01000052">
    <property type="protein sequence ID" value="KKU38892.1"/>
    <property type="molecule type" value="Genomic_DNA"/>
</dbReference>
<organism evidence="2 3">
    <name type="scientific">Candidatus Azambacteria bacterium GW2011_GWE2_46_45</name>
    <dbReference type="NCBI Taxonomy" id="1618625"/>
    <lineage>
        <taxon>Bacteria</taxon>
        <taxon>Candidatus Azamiibacteriota</taxon>
    </lineage>
</organism>
<keyword evidence="1" id="KW-1133">Transmembrane helix</keyword>
<feature type="transmembrane region" description="Helical" evidence="1">
    <location>
        <begin position="29"/>
        <end position="53"/>
    </location>
</feature>
<evidence type="ECO:0000313" key="2">
    <source>
        <dbReference type="EMBL" id="KKU38892.1"/>
    </source>
</evidence>
<keyword evidence="1" id="KW-0812">Transmembrane</keyword>